<reference evidence="2 3" key="1">
    <citation type="journal article" date="2010" name="Stand. Genomic Sci.">
        <title>Complete genome sequence of Rhizobium leguminosarum bv. trifolii strain WSM1325, an effective microsymbiont of annual Mediterranean clovers.</title>
        <authorList>
            <person name="Reeve W."/>
            <person name="O'Hara G."/>
            <person name="Chain P."/>
            <person name="Ardley J."/>
            <person name="Brau L."/>
            <person name="Nandesena K."/>
            <person name="Tiwari R."/>
            <person name="Copeland A."/>
            <person name="Nolan M."/>
            <person name="Han C."/>
            <person name="Brettin T."/>
            <person name="Land M."/>
            <person name="Ovchinikova G."/>
            <person name="Ivanova N."/>
            <person name="Mavromatis K."/>
            <person name="Markowitz V."/>
            <person name="Kyrpides N."/>
            <person name="Melino V."/>
            <person name="Denton M."/>
            <person name="Yates R."/>
            <person name="Howieson J."/>
        </authorList>
    </citation>
    <scope>NUCLEOTIDE SEQUENCE [LARGE SCALE GENOMIC DNA]</scope>
    <source>
        <strain evidence="2 3">WSM1325</strain>
    </source>
</reference>
<sequence>MRSINVNDHVNAGTAWKDSPREGQEQPPRSMRSFCVGGITGAEPFEPFRPQSFPHS</sequence>
<dbReference type="Proteomes" id="UP000002256">
    <property type="component" value="Chromosome"/>
</dbReference>
<dbReference type="EMBL" id="CP001622">
    <property type="protein sequence ID" value="ACS55244.1"/>
    <property type="molecule type" value="Genomic_DNA"/>
</dbReference>
<feature type="region of interest" description="Disordered" evidence="1">
    <location>
        <begin position="1"/>
        <end position="56"/>
    </location>
</feature>
<evidence type="ECO:0000313" key="3">
    <source>
        <dbReference type="Proteomes" id="UP000002256"/>
    </source>
</evidence>
<accession>C6AS69</accession>
<gene>
    <name evidence="2" type="ordered locus">Rleg_0948</name>
</gene>
<dbReference type="AlphaFoldDB" id="C6AS69"/>
<organism evidence="2 3">
    <name type="scientific">Rhizobium leguminosarum bv. trifolii (strain WSM1325)</name>
    <dbReference type="NCBI Taxonomy" id="395491"/>
    <lineage>
        <taxon>Bacteria</taxon>
        <taxon>Pseudomonadati</taxon>
        <taxon>Pseudomonadota</taxon>
        <taxon>Alphaproteobacteria</taxon>
        <taxon>Hyphomicrobiales</taxon>
        <taxon>Rhizobiaceae</taxon>
        <taxon>Rhizobium/Agrobacterium group</taxon>
        <taxon>Rhizobium</taxon>
    </lineage>
</organism>
<dbReference type="HOGENOM" id="CLU_3011202_0_0_5"/>
<evidence type="ECO:0000256" key="1">
    <source>
        <dbReference type="SAM" id="MobiDB-lite"/>
    </source>
</evidence>
<protein>
    <submittedName>
        <fullName evidence="2">Uncharacterized protein</fullName>
    </submittedName>
</protein>
<dbReference type="KEGG" id="rlg:Rleg_0948"/>
<evidence type="ECO:0000313" key="2">
    <source>
        <dbReference type="EMBL" id="ACS55244.1"/>
    </source>
</evidence>
<proteinExistence type="predicted"/>
<name>C6AS69_RHILS</name>